<feature type="signal peptide" evidence="2">
    <location>
        <begin position="1"/>
        <end position="25"/>
    </location>
</feature>
<keyword evidence="4" id="KW-1185">Reference proteome</keyword>
<dbReference type="PANTHER" id="PTHR30006:SF2">
    <property type="entry name" value="ABC TRANSPORTER SUBSTRATE-BINDING PROTEIN"/>
    <property type="match status" value="1"/>
</dbReference>
<evidence type="ECO:0000256" key="2">
    <source>
        <dbReference type="SAM" id="SignalP"/>
    </source>
</evidence>
<dbReference type="Gene3D" id="3.40.190.10">
    <property type="entry name" value="Periplasmic binding protein-like II"/>
    <property type="match status" value="2"/>
</dbReference>
<dbReference type="NCBIfam" id="TIGR01254">
    <property type="entry name" value="sfuA"/>
    <property type="match status" value="1"/>
</dbReference>
<sequence length="371" mass="38659">MTSIHLTRRALLTGAGLTALGATLAACGSRTTTGSEGTNAAASDAAATAAGDAGKKVTVLTHDSFNVPDELKEAFEKGTGYTLEIIPSGDTGELTNKLVLTKDAPLGDAVFGIDNTFASRALSEQVLDTTTSVTLPDGADQYLVDGSQALVPIDFGEVCVNIDTKWFADKGLTPPATFEDLTRPEYKDLFVAINPSTSSTGLAFLVATVGHFGEDGFAQYWKDLKANGTKIVEGWTAAYETDFSAGEGQGAYPIVVSYASSPAATVSDDGTTSSTAALLATSTRQVEYAGVLAGAANPEGGKAFIEWMLSKDVQTSIPDNMYMYPVNPEATLSEKITKFGKTSDAPVVVSAADISAKRENWLATWTEAVGA</sequence>
<dbReference type="GO" id="GO:0030288">
    <property type="term" value="C:outer membrane-bounded periplasmic space"/>
    <property type="evidence" value="ECO:0007669"/>
    <property type="project" value="TreeGrafter"/>
</dbReference>
<evidence type="ECO:0000313" key="4">
    <source>
        <dbReference type="Proteomes" id="UP000595895"/>
    </source>
</evidence>
<dbReference type="KEGG" id="awe:JG540_00615"/>
<dbReference type="Pfam" id="PF13343">
    <property type="entry name" value="SBP_bac_6"/>
    <property type="match status" value="1"/>
</dbReference>
<dbReference type="PANTHER" id="PTHR30006">
    <property type="entry name" value="THIAMINE-BINDING PERIPLASMIC PROTEIN-RELATED"/>
    <property type="match status" value="1"/>
</dbReference>
<evidence type="ECO:0000256" key="1">
    <source>
        <dbReference type="ARBA" id="ARBA00022729"/>
    </source>
</evidence>
<name>A0A7T7M9Y3_9ACTO</name>
<evidence type="ECO:0000313" key="3">
    <source>
        <dbReference type="EMBL" id="QQM67450.1"/>
    </source>
</evidence>
<proteinExistence type="predicted"/>
<dbReference type="InterPro" id="IPR006311">
    <property type="entry name" value="TAT_signal"/>
</dbReference>
<dbReference type="GO" id="GO:0015888">
    <property type="term" value="P:thiamine transport"/>
    <property type="evidence" value="ECO:0007669"/>
    <property type="project" value="InterPro"/>
</dbReference>
<dbReference type="EMBL" id="CP066802">
    <property type="protein sequence ID" value="QQM67450.1"/>
    <property type="molecule type" value="Genomic_DNA"/>
</dbReference>
<dbReference type="AlphaFoldDB" id="A0A7T7M9Y3"/>
<dbReference type="Proteomes" id="UP000595895">
    <property type="component" value="Chromosome"/>
</dbReference>
<dbReference type="PROSITE" id="PS51318">
    <property type="entry name" value="TAT"/>
    <property type="match status" value="1"/>
</dbReference>
<dbReference type="GO" id="GO:0030975">
    <property type="term" value="F:thiamine binding"/>
    <property type="evidence" value="ECO:0007669"/>
    <property type="project" value="InterPro"/>
</dbReference>
<organism evidence="3 4">
    <name type="scientific">Actinomyces weissii</name>
    <dbReference type="NCBI Taxonomy" id="675090"/>
    <lineage>
        <taxon>Bacteria</taxon>
        <taxon>Bacillati</taxon>
        <taxon>Actinomycetota</taxon>
        <taxon>Actinomycetes</taxon>
        <taxon>Actinomycetales</taxon>
        <taxon>Actinomycetaceae</taxon>
        <taxon>Actinomyces</taxon>
    </lineage>
</organism>
<protein>
    <submittedName>
        <fullName evidence="3">Thiamine ABC transporter substrate-binding protein</fullName>
    </submittedName>
</protein>
<gene>
    <name evidence="3" type="ORF">JG540_00615</name>
</gene>
<accession>A0A7T7M9Y3</accession>
<keyword evidence="1 2" id="KW-0732">Signal</keyword>
<dbReference type="RefSeq" id="WP_200276053.1">
    <property type="nucleotide sequence ID" value="NZ_CP066802.1"/>
</dbReference>
<reference evidence="3 4" key="1">
    <citation type="submission" date="2020-12" db="EMBL/GenBank/DDBJ databases">
        <authorList>
            <person name="Zhou J."/>
        </authorList>
    </citation>
    <scope>NUCLEOTIDE SEQUENCE [LARGE SCALE GENOMIC DNA]</scope>
    <source>
        <strain evidence="3 4">CCUG 61299</strain>
    </source>
</reference>
<feature type="chain" id="PRO_5032644257" evidence="2">
    <location>
        <begin position="26"/>
        <end position="371"/>
    </location>
</feature>
<dbReference type="SUPFAM" id="SSF53850">
    <property type="entry name" value="Periplasmic binding protein-like II"/>
    <property type="match status" value="1"/>
</dbReference>
<dbReference type="GO" id="GO:0030976">
    <property type="term" value="F:thiamine pyrophosphate binding"/>
    <property type="evidence" value="ECO:0007669"/>
    <property type="project" value="TreeGrafter"/>
</dbReference>
<dbReference type="InterPro" id="IPR005948">
    <property type="entry name" value="ThiB-like"/>
</dbReference>
<dbReference type="CDD" id="cd13545">
    <property type="entry name" value="PBP2_TbpA"/>
    <property type="match status" value="1"/>
</dbReference>